<protein>
    <submittedName>
        <fullName evidence="4">Uncharacterized protein</fullName>
    </submittedName>
</protein>
<keyword evidence="3" id="KW-0732">Signal</keyword>
<gene>
    <name evidence="4" type="ORF">GCK32_011883</name>
</gene>
<feature type="transmembrane region" description="Helical" evidence="2">
    <location>
        <begin position="195"/>
        <end position="215"/>
    </location>
</feature>
<name>A0AAN8IIW7_TRICO</name>
<sequence>MVILFLSCFLYLLTEPSRGFEGSSTLPTTDSDILPNETSSSITIVETSATAGFTASGGPSATVEATVDGGTSATVGATIDGGTSATVGATIDGGTSATVGATIDGGTSAKVGHSSSELHSTKPSFTDPLLWTQPANTSLHPQRGTIAVATRKKSTSLTKKSTPHAEILPPPKKPRQHTSSSQVPKSTSDVVRRTTLLVVLALILLALLLSYVFHLRRRNRVEWKKEQMKLAAKKTGAYVGGTQDGQEKDVTVVIFDTDAQKIEGELSSGSTSGQKIIRVERRPSAELAYYQR</sequence>
<feature type="compositionally biased region" description="Polar residues" evidence="1">
    <location>
        <begin position="177"/>
        <end position="187"/>
    </location>
</feature>
<evidence type="ECO:0000256" key="2">
    <source>
        <dbReference type="SAM" id="Phobius"/>
    </source>
</evidence>
<dbReference type="Proteomes" id="UP001331761">
    <property type="component" value="Unassembled WGS sequence"/>
</dbReference>
<keyword evidence="5" id="KW-1185">Reference proteome</keyword>
<feature type="signal peptide" evidence="3">
    <location>
        <begin position="1"/>
        <end position="19"/>
    </location>
</feature>
<comment type="caution">
    <text evidence="4">The sequence shown here is derived from an EMBL/GenBank/DDBJ whole genome shotgun (WGS) entry which is preliminary data.</text>
</comment>
<dbReference type="AlphaFoldDB" id="A0AAN8IIW7"/>
<keyword evidence="2" id="KW-1133">Transmembrane helix</keyword>
<feature type="region of interest" description="Disordered" evidence="1">
    <location>
        <begin position="108"/>
        <end position="127"/>
    </location>
</feature>
<keyword evidence="2" id="KW-0472">Membrane</keyword>
<dbReference type="EMBL" id="WIXE01017038">
    <property type="protein sequence ID" value="KAK5972093.1"/>
    <property type="molecule type" value="Genomic_DNA"/>
</dbReference>
<evidence type="ECO:0000256" key="1">
    <source>
        <dbReference type="SAM" id="MobiDB-lite"/>
    </source>
</evidence>
<evidence type="ECO:0000256" key="3">
    <source>
        <dbReference type="SAM" id="SignalP"/>
    </source>
</evidence>
<organism evidence="4 5">
    <name type="scientific">Trichostrongylus colubriformis</name>
    <name type="common">Black scour worm</name>
    <dbReference type="NCBI Taxonomy" id="6319"/>
    <lineage>
        <taxon>Eukaryota</taxon>
        <taxon>Metazoa</taxon>
        <taxon>Ecdysozoa</taxon>
        <taxon>Nematoda</taxon>
        <taxon>Chromadorea</taxon>
        <taxon>Rhabditida</taxon>
        <taxon>Rhabditina</taxon>
        <taxon>Rhabditomorpha</taxon>
        <taxon>Strongyloidea</taxon>
        <taxon>Trichostrongylidae</taxon>
        <taxon>Trichostrongylus</taxon>
    </lineage>
</organism>
<reference evidence="4 5" key="1">
    <citation type="submission" date="2019-10" db="EMBL/GenBank/DDBJ databases">
        <title>Assembly and Annotation for the nematode Trichostrongylus colubriformis.</title>
        <authorList>
            <person name="Martin J."/>
        </authorList>
    </citation>
    <scope>NUCLEOTIDE SEQUENCE [LARGE SCALE GENOMIC DNA]</scope>
    <source>
        <strain evidence="4">G859</strain>
        <tissue evidence="4">Whole worm</tissue>
    </source>
</reference>
<feature type="chain" id="PRO_5042938860" evidence="3">
    <location>
        <begin position="20"/>
        <end position="292"/>
    </location>
</feature>
<evidence type="ECO:0000313" key="4">
    <source>
        <dbReference type="EMBL" id="KAK5972093.1"/>
    </source>
</evidence>
<feature type="compositionally biased region" description="Polar residues" evidence="1">
    <location>
        <begin position="113"/>
        <end position="124"/>
    </location>
</feature>
<evidence type="ECO:0000313" key="5">
    <source>
        <dbReference type="Proteomes" id="UP001331761"/>
    </source>
</evidence>
<feature type="region of interest" description="Disordered" evidence="1">
    <location>
        <begin position="150"/>
        <end position="187"/>
    </location>
</feature>
<keyword evidence="2" id="KW-0812">Transmembrane</keyword>
<proteinExistence type="predicted"/>
<accession>A0AAN8IIW7</accession>